<feature type="domain" description="TonB-dependent receptor-like beta-barrel" evidence="12">
    <location>
        <begin position="2"/>
        <end position="158"/>
    </location>
</feature>
<name>A0A7W0CAC0_9BACT</name>
<evidence type="ECO:0000256" key="10">
    <source>
        <dbReference type="ARBA" id="ARBA00023237"/>
    </source>
</evidence>
<evidence type="ECO:0000256" key="9">
    <source>
        <dbReference type="ARBA" id="ARBA00023136"/>
    </source>
</evidence>
<evidence type="ECO:0000256" key="3">
    <source>
        <dbReference type="ARBA" id="ARBA00022452"/>
    </source>
</evidence>
<keyword evidence="9 11" id="KW-0472">Membrane</keyword>
<dbReference type="InterPro" id="IPR000531">
    <property type="entry name" value="Beta-barrel_TonB"/>
</dbReference>
<keyword evidence="7" id="KW-0406">Ion transport</keyword>
<keyword evidence="2 11" id="KW-0813">Transport</keyword>
<dbReference type="Gene3D" id="2.40.170.20">
    <property type="entry name" value="TonB-dependent receptor, beta-barrel domain"/>
    <property type="match status" value="1"/>
</dbReference>
<dbReference type="PANTHER" id="PTHR32552:SF81">
    <property type="entry name" value="TONB-DEPENDENT OUTER MEMBRANE RECEPTOR"/>
    <property type="match status" value="1"/>
</dbReference>
<evidence type="ECO:0000313" key="13">
    <source>
        <dbReference type="EMBL" id="MBA2882088.1"/>
    </source>
</evidence>
<protein>
    <submittedName>
        <fullName evidence="13">Outer membrane receptor protein involved in Fe transport</fullName>
    </submittedName>
</protein>
<dbReference type="SUPFAM" id="SSF56935">
    <property type="entry name" value="Porins"/>
    <property type="match status" value="1"/>
</dbReference>
<keyword evidence="10 11" id="KW-0998">Cell outer membrane</keyword>
<comment type="subcellular location">
    <subcellularLocation>
        <location evidence="1 11">Cell outer membrane</location>
        <topology evidence="1 11">Multi-pass membrane protein</topology>
    </subcellularLocation>
</comment>
<evidence type="ECO:0000256" key="6">
    <source>
        <dbReference type="ARBA" id="ARBA00023004"/>
    </source>
</evidence>
<dbReference type="AlphaFoldDB" id="A0A7W0CAC0"/>
<dbReference type="GO" id="GO:0009279">
    <property type="term" value="C:cell outer membrane"/>
    <property type="evidence" value="ECO:0007669"/>
    <property type="project" value="UniProtKB-SubCell"/>
</dbReference>
<keyword evidence="4" id="KW-0410">Iron transport</keyword>
<keyword evidence="8" id="KW-0798">TonB box</keyword>
<dbReference type="InterPro" id="IPR036942">
    <property type="entry name" value="Beta-barrel_TonB_sf"/>
</dbReference>
<evidence type="ECO:0000256" key="11">
    <source>
        <dbReference type="PROSITE-ProRule" id="PRU01360"/>
    </source>
</evidence>
<dbReference type="PROSITE" id="PS52016">
    <property type="entry name" value="TONB_DEPENDENT_REC_3"/>
    <property type="match status" value="1"/>
</dbReference>
<evidence type="ECO:0000256" key="5">
    <source>
        <dbReference type="ARBA" id="ARBA00022692"/>
    </source>
</evidence>
<dbReference type="Proteomes" id="UP000525298">
    <property type="component" value="Unassembled WGS sequence"/>
</dbReference>
<evidence type="ECO:0000256" key="1">
    <source>
        <dbReference type="ARBA" id="ARBA00004571"/>
    </source>
</evidence>
<keyword evidence="5 11" id="KW-0812">Transmembrane</keyword>
<keyword evidence="3 11" id="KW-1134">Transmembrane beta strand</keyword>
<keyword evidence="14" id="KW-1185">Reference proteome</keyword>
<comment type="similarity">
    <text evidence="11">Belongs to the TonB-dependent receptor family.</text>
</comment>
<dbReference type="EMBL" id="JACDUS010000007">
    <property type="protein sequence ID" value="MBA2882088.1"/>
    <property type="molecule type" value="Genomic_DNA"/>
</dbReference>
<organism evidence="13 14">
    <name type="scientific">Desulfosalsimonas propionicica</name>
    <dbReference type="NCBI Taxonomy" id="332175"/>
    <lineage>
        <taxon>Bacteria</taxon>
        <taxon>Pseudomonadati</taxon>
        <taxon>Thermodesulfobacteriota</taxon>
        <taxon>Desulfobacteria</taxon>
        <taxon>Desulfobacterales</taxon>
        <taxon>Desulfosalsimonadaceae</taxon>
        <taxon>Desulfosalsimonas</taxon>
    </lineage>
</organism>
<evidence type="ECO:0000256" key="8">
    <source>
        <dbReference type="ARBA" id="ARBA00023077"/>
    </source>
</evidence>
<dbReference type="Pfam" id="PF00593">
    <property type="entry name" value="TonB_dep_Rec_b-barrel"/>
    <property type="match status" value="1"/>
</dbReference>
<dbReference type="InterPro" id="IPR039426">
    <property type="entry name" value="TonB-dep_rcpt-like"/>
</dbReference>
<comment type="caution">
    <text evidence="13">The sequence shown here is derived from an EMBL/GenBank/DDBJ whole genome shotgun (WGS) entry which is preliminary data.</text>
</comment>
<accession>A0A7W0CAC0</accession>
<proteinExistence type="inferred from homology"/>
<evidence type="ECO:0000256" key="2">
    <source>
        <dbReference type="ARBA" id="ARBA00022448"/>
    </source>
</evidence>
<dbReference type="PANTHER" id="PTHR32552">
    <property type="entry name" value="FERRICHROME IRON RECEPTOR-RELATED"/>
    <property type="match status" value="1"/>
</dbReference>
<dbReference type="GO" id="GO:0006826">
    <property type="term" value="P:iron ion transport"/>
    <property type="evidence" value="ECO:0007669"/>
    <property type="project" value="UniProtKB-KW"/>
</dbReference>
<evidence type="ECO:0000259" key="12">
    <source>
        <dbReference type="Pfam" id="PF00593"/>
    </source>
</evidence>
<evidence type="ECO:0000256" key="7">
    <source>
        <dbReference type="ARBA" id="ARBA00023065"/>
    </source>
</evidence>
<sequence>MDNRLKANLSVFYIDIEDKQVTEYVPGVMGARKIKNAAEAHSQGVELEVQASTPIGLDLIAGVGYMDTEIDKWTATEADFGQYEYSGKDLPNAPEYTYNLGAQYRMACGFFGRVDLLGVGDFYFDTKNDIKQSAYQLVNLRIGYESRHYDIILWAKNVFDEKYAKRKVDWGGDQLGQDGDPRMFGVKATYRF</sequence>
<evidence type="ECO:0000256" key="4">
    <source>
        <dbReference type="ARBA" id="ARBA00022496"/>
    </source>
</evidence>
<evidence type="ECO:0000313" key="14">
    <source>
        <dbReference type="Proteomes" id="UP000525298"/>
    </source>
</evidence>
<gene>
    <name evidence="13" type="ORF">HNR65_002429</name>
</gene>
<reference evidence="13 14" key="1">
    <citation type="submission" date="2020-07" db="EMBL/GenBank/DDBJ databases">
        <title>Genomic Encyclopedia of Type Strains, Phase IV (KMG-IV): sequencing the most valuable type-strain genomes for metagenomic binning, comparative biology and taxonomic classification.</title>
        <authorList>
            <person name="Goeker M."/>
        </authorList>
    </citation>
    <scope>NUCLEOTIDE SEQUENCE [LARGE SCALE GENOMIC DNA]</scope>
    <source>
        <strain evidence="13 14">DSM 17721</strain>
    </source>
</reference>
<keyword evidence="6" id="KW-0408">Iron</keyword>
<keyword evidence="13" id="KW-0675">Receptor</keyword>